<evidence type="ECO:0008006" key="3">
    <source>
        <dbReference type="Google" id="ProtNLM"/>
    </source>
</evidence>
<dbReference type="Gene3D" id="1.25.10.10">
    <property type="entry name" value="Leucine-rich Repeat Variant"/>
    <property type="match status" value="1"/>
</dbReference>
<dbReference type="AlphaFoldDB" id="A0A5J6PU00"/>
<accession>A0A5J6PU00</accession>
<dbReference type="RefSeq" id="WP_151051268.1">
    <property type="nucleotide sequence ID" value="NZ_CP031700.1"/>
</dbReference>
<dbReference type="InterPro" id="IPR011989">
    <property type="entry name" value="ARM-like"/>
</dbReference>
<proteinExistence type="predicted"/>
<organism evidence="1 2">
    <name type="scientific">Neisseria zalophi</name>
    <dbReference type="NCBI Taxonomy" id="640030"/>
    <lineage>
        <taxon>Bacteria</taxon>
        <taxon>Pseudomonadati</taxon>
        <taxon>Pseudomonadota</taxon>
        <taxon>Betaproteobacteria</taxon>
        <taxon>Neisseriales</taxon>
        <taxon>Neisseriaceae</taxon>
        <taxon>Neisseria</taxon>
    </lineage>
</organism>
<dbReference type="OrthoDB" id="9156764at2"/>
<name>A0A5J6PU00_9NEIS</name>
<dbReference type="KEGG" id="nzl:D0T92_06460"/>
<dbReference type="InterPro" id="IPR016024">
    <property type="entry name" value="ARM-type_fold"/>
</dbReference>
<keyword evidence="2" id="KW-1185">Reference proteome</keyword>
<evidence type="ECO:0000313" key="2">
    <source>
        <dbReference type="Proteomes" id="UP000325713"/>
    </source>
</evidence>
<dbReference type="SUPFAM" id="SSF48371">
    <property type="entry name" value="ARM repeat"/>
    <property type="match status" value="1"/>
</dbReference>
<dbReference type="Proteomes" id="UP000325713">
    <property type="component" value="Chromosome"/>
</dbReference>
<dbReference type="EMBL" id="CP031700">
    <property type="protein sequence ID" value="QEY26198.1"/>
    <property type="molecule type" value="Genomic_DNA"/>
</dbReference>
<reference evidence="1 2" key="1">
    <citation type="submission" date="2018-08" db="EMBL/GenBank/DDBJ databases">
        <title>Neisseria zalophi ATCC BAA-2455 complete genome.</title>
        <authorList>
            <person name="Veseli I.A."/>
            <person name="Buttler R."/>
            <person name="Mascarenhas dos Santos A.C."/>
            <person name="Pombert J.-F."/>
        </authorList>
    </citation>
    <scope>NUCLEOTIDE SEQUENCE [LARGE SCALE GENOMIC DNA]</scope>
    <source>
        <strain evidence="1 2">ATCC BAA-2455</strain>
    </source>
</reference>
<protein>
    <recommendedName>
        <fullName evidence="3">HEAT repeat domain-containing protein</fullName>
    </recommendedName>
</protein>
<sequence>MGKNKISDFDAFLICKDLPINELLDHLLNSSKVLRYEAAKRLQFFQYKEIKNIVQNILLKSRYARHREIAAFILGQIQEKLDKDLLEEVIYTLINMVLNDKSINVKSAAISSLGHIFQYYSLGERKFSSIEDSLVELWDLNRYSIVISLTFSSAFFPTRDYIKKYLINNLYNNHPQIISWTLYSLKRKQYQSKLIEDILVTRLNDLPENSYIYSEVVAFLISINSQRVIPYLTNILRKNKIDDEIYTELKANSSKIFKNLKDIMLEKFN</sequence>
<gene>
    <name evidence="1" type="ORF">D0T92_06460</name>
</gene>
<evidence type="ECO:0000313" key="1">
    <source>
        <dbReference type="EMBL" id="QEY26198.1"/>
    </source>
</evidence>